<feature type="compositionally biased region" description="Low complexity" evidence="1">
    <location>
        <begin position="62"/>
        <end position="77"/>
    </location>
</feature>
<evidence type="ECO:0000256" key="1">
    <source>
        <dbReference type="SAM" id="MobiDB-lite"/>
    </source>
</evidence>
<reference evidence="2" key="1">
    <citation type="submission" date="2023-04" db="EMBL/GenBank/DDBJ databases">
        <authorList>
            <consortium name="ELIXIR-Norway"/>
        </authorList>
    </citation>
    <scope>NUCLEOTIDE SEQUENCE [LARGE SCALE GENOMIC DNA]</scope>
</reference>
<dbReference type="Proteomes" id="UP001176941">
    <property type="component" value="Chromosome 12"/>
</dbReference>
<feature type="region of interest" description="Disordered" evidence="1">
    <location>
        <begin position="1"/>
        <end position="39"/>
    </location>
</feature>
<dbReference type="EMBL" id="OX459948">
    <property type="protein sequence ID" value="CAI9155618.1"/>
    <property type="molecule type" value="Genomic_DNA"/>
</dbReference>
<gene>
    <name evidence="2" type="ORF">MRATA1EN1_LOCUS4580</name>
</gene>
<name>A0ABN8Y1Y2_RANTA</name>
<sequence length="183" mass="19150">MERGQGEHYSTTDTLGRTSFPGLRSEQPGSSSALREEPGRSLGAALRWAGWQRPHFSLLSVSDRSAPVSRAPSPSAEAEADGQPRSVRRGPAPTPALIALPTRPSGAGLEAGDSVIAARGLTLARPEATPSRPTQRWGEGRPPAGSHPEGPAPGLEPLGALLRLELDPSLPKCASIRSLHIRG</sequence>
<proteinExistence type="predicted"/>
<feature type="compositionally biased region" description="Low complexity" evidence="1">
    <location>
        <begin position="148"/>
        <end position="157"/>
    </location>
</feature>
<organism evidence="2 3">
    <name type="scientific">Rangifer tarandus platyrhynchus</name>
    <name type="common">Svalbard reindeer</name>
    <dbReference type="NCBI Taxonomy" id="3082113"/>
    <lineage>
        <taxon>Eukaryota</taxon>
        <taxon>Metazoa</taxon>
        <taxon>Chordata</taxon>
        <taxon>Craniata</taxon>
        <taxon>Vertebrata</taxon>
        <taxon>Euteleostomi</taxon>
        <taxon>Mammalia</taxon>
        <taxon>Eutheria</taxon>
        <taxon>Laurasiatheria</taxon>
        <taxon>Artiodactyla</taxon>
        <taxon>Ruminantia</taxon>
        <taxon>Pecora</taxon>
        <taxon>Cervidae</taxon>
        <taxon>Odocoileinae</taxon>
        <taxon>Rangifer</taxon>
    </lineage>
</organism>
<keyword evidence="3" id="KW-1185">Reference proteome</keyword>
<evidence type="ECO:0000313" key="2">
    <source>
        <dbReference type="EMBL" id="CAI9155618.1"/>
    </source>
</evidence>
<feature type="compositionally biased region" description="Low complexity" evidence="1">
    <location>
        <begin position="95"/>
        <end position="104"/>
    </location>
</feature>
<feature type="region of interest" description="Disordered" evidence="1">
    <location>
        <begin position="60"/>
        <end position="157"/>
    </location>
</feature>
<evidence type="ECO:0000313" key="3">
    <source>
        <dbReference type="Proteomes" id="UP001176941"/>
    </source>
</evidence>
<feature type="compositionally biased region" description="Polar residues" evidence="1">
    <location>
        <begin position="8"/>
        <end position="17"/>
    </location>
</feature>
<protein>
    <submittedName>
        <fullName evidence="2">Uncharacterized protein</fullName>
    </submittedName>
</protein>
<accession>A0ABN8Y1Y2</accession>